<dbReference type="EMBL" id="NTME01000003">
    <property type="protein sequence ID" value="PBJ96902.1"/>
    <property type="molecule type" value="Genomic_DNA"/>
</dbReference>
<dbReference type="InterPro" id="IPR013762">
    <property type="entry name" value="Integrase-like_cat_sf"/>
</dbReference>
<dbReference type="GO" id="GO:0006310">
    <property type="term" value="P:DNA recombination"/>
    <property type="evidence" value="ECO:0007669"/>
    <property type="project" value="UniProtKB-KW"/>
</dbReference>
<dbReference type="AlphaFoldDB" id="A0A2A3MAF1"/>
<dbReference type="PANTHER" id="PTHR30349:SF41">
    <property type="entry name" value="INTEGRASE_RECOMBINASE PROTEIN MJ0367-RELATED"/>
    <property type="match status" value="1"/>
</dbReference>
<evidence type="ECO:0000259" key="6">
    <source>
        <dbReference type="PROSITE" id="PS51900"/>
    </source>
</evidence>
<evidence type="ECO:0000256" key="5">
    <source>
        <dbReference type="PROSITE-ProRule" id="PRU01248"/>
    </source>
</evidence>
<dbReference type="GO" id="GO:0003677">
    <property type="term" value="F:DNA binding"/>
    <property type="evidence" value="ECO:0007669"/>
    <property type="project" value="UniProtKB-UniRule"/>
</dbReference>
<evidence type="ECO:0000256" key="2">
    <source>
        <dbReference type="ARBA" id="ARBA00022908"/>
    </source>
</evidence>
<dbReference type="RefSeq" id="WP_096009895.1">
    <property type="nucleotide sequence ID" value="NZ_NTME01000003.1"/>
</dbReference>
<dbReference type="SUPFAM" id="SSF56349">
    <property type="entry name" value="DNA breaking-rejoining enzymes"/>
    <property type="match status" value="1"/>
</dbReference>
<dbReference type="Gene3D" id="1.10.443.10">
    <property type="entry name" value="Intergrase catalytic core"/>
    <property type="match status" value="1"/>
</dbReference>
<dbReference type="Gene3D" id="1.10.150.130">
    <property type="match status" value="1"/>
</dbReference>
<dbReference type="PROSITE" id="PS51900">
    <property type="entry name" value="CB"/>
    <property type="match status" value="1"/>
</dbReference>
<dbReference type="GO" id="GO:0015074">
    <property type="term" value="P:DNA integration"/>
    <property type="evidence" value="ECO:0007669"/>
    <property type="project" value="UniProtKB-KW"/>
</dbReference>
<evidence type="ECO:0000313" key="7">
    <source>
        <dbReference type="EMBL" id="PBJ96902.1"/>
    </source>
</evidence>
<protein>
    <recommendedName>
        <fullName evidence="6">Core-binding (CB) domain-containing protein</fullName>
    </recommendedName>
</protein>
<dbReference type="PANTHER" id="PTHR30349">
    <property type="entry name" value="PHAGE INTEGRASE-RELATED"/>
    <property type="match status" value="1"/>
</dbReference>
<keyword evidence="4" id="KW-0233">DNA recombination</keyword>
<dbReference type="InterPro" id="IPR010998">
    <property type="entry name" value="Integrase_recombinase_N"/>
</dbReference>
<evidence type="ECO:0000256" key="3">
    <source>
        <dbReference type="ARBA" id="ARBA00023125"/>
    </source>
</evidence>
<keyword evidence="2" id="KW-0229">DNA integration</keyword>
<evidence type="ECO:0000313" key="8">
    <source>
        <dbReference type="Proteomes" id="UP000218102"/>
    </source>
</evidence>
<dbReference type="InterPro" id="IPR046668">
    <property type="entry name" value="DUF6538"/>
</dbReference>
<dbReference type="InterPro" id="IPR050090">
    <property type="entry name" value="Tyrosine_recombinase_XerCD"/>
</dbReference>
<dbReference type="InterPro" id="IPR044068">
    <property type="entry name" value="CB"/>
</dbReference>
<organism evidence="7 8">
    <name type="scientific">Pseudomonas plecoglossicida</name>
    <dbReference type="NCBI Taxonomy" id="70775"/>
    <lineage>
        <taxon>Bacteria</taxon>
        <taxon>Pseudomonadati</taxon>
        <taxon>Pseudomonadota</taxon>
        <taxon>Gammaproteobacteria</taxon>
        <taxon>Pseudomonadales</taxon>
        <taxon>Pseudomonadaceae</taxon>
        <taxon>Pseudomonas</taxon>
    </lineage>
</organism>
<reference evidence="7 8" key="1">
    <citation type="submission" date="2017-09" db="EMBL/GenBank/DDBJ databases">
        <authorList>
            <person name="Ehlers B."/>
            <person name="Leendertz F.H."/>
        </authorList>
    </citation>
    <scope>NUCLEOTIDE SEQUENCE [LARGE SCALE GENOMIC DNA]</scope>
    <source>
        <strain evidence="7 8">DJ-1</strain>
    </source>
</reference>
<dbReference type="Proteomes" id="UP000218102">
    <property type="component" value="Unassembled WGS sequence"/>
</dbReference>
<dbReference type="Pfam" id="PF20172">
    <property type="entry name" value="DUF6538"/>
    <property type="match status" value="1"/>
</dbReference>
<evidence type="ECO:0000256" key="4">
    <source>
        <dbReference type="ARBA" id="ARBA00023172"/>
    </source>
</evidence>
<comment type="caution">
    <text evidence="7">The sequence shown here is derived from an EMBL/GenBank/DDBJ whole genome shotgun (WGS) entry which is preliminary data.</text>
</comment>
<keyword evidence="3 5" id="KW-0238">DNA-binding</keyword>
<evidence type="ECO:0000256" key="1">
    <source>
        <dbReference type="ARBA" id="ARBA00008857"/>
    </source>
</evidence>
<comment type="similarity">
    <text evidence="1">Belongs to the 'phage' integrase family.</text>
</comment>
<feature type="domain" description="Core-binding (CB)" evidence="6">
    <location>
        <begin position="96"/>
        <end position="188"/>
    </location>
</feature>
<dbReference type="InterPro" id="IPR011010">
    <property type="entry name" value="DNA_brk_join_enz"/>
</dbReference>
<sequence>MALIAQPFRHPDSGIYYLRRRVPDDLRQIIGKTEIRRSLNTRHHQQAKAAFALAYAESERLFNDARQGLYAAPSKPETVGQRIPTPLIPTLEKGSIRLSEALTRYVQSISLSGRSEYVSRRHAVDYSRAVNRYISDMGDRPIASIQPSDIHAFAANLIQPADAKVKPLATSSTRLLLARLSSVMAFTVDSGLVETNPVTASRIHKRLGSGKAKRRLDDNRGYSWNELVSLFSHTDFQQLRHAEGRPGSAVFWIPLMAAYTGARREELAQLYIEDVHQHEGGSWFIRIIDDRPDKSVKTDSSRREIPVHPDLIALGLLTLVIGRAPGTRVFPQLVKVSDGFAGIVSKSWRPITQRCGVYQPGRNPLHAFRHSFKTLAREHGIPKEVSDWITGHASGHIGDSYGVNPLSRMAQEIQKLPSLARAAGLLPDEYT</sequence>
<gene>
    <name evidence="7" type="ORF">CMV24_03475</name>
</gene>
<name>A0A2A3MAF1_PSEDL</name>
<proteinExistence type="inferred from homology"/>
<dbReference type="CDD" id="cd01184">
    <property type="entry name" value="INT_C_like_1"/>
    <property type="match status" value="1"/>
</dbReference>
<accession>A0A2A3MAF1</accession>